<dbReference type="GO" id="GO:0005524">
    <property type="term" value="F:ATP binding"/>
    <property type="evidence" value="ECO:0007669"/>
    <property type="project" value="UniProtKB-KW"/>
</dbReference>
<dbReference type="SUPFAM" id="SSF52058">
    <property type="entry name" value="L domain-like"/>
    <property type="match status" value="2"/>
</dbReference>
<reference evidence="11" key="2">
    <citation type="submission" date="2015-07" db="EMBL/GenBank/DDBJ databases">
        <authorList>
            <person name="Noorani M."/>
        </authorList>
    </citation>
    <scope>NUCLEOTIDE SEQUENCE</scope>
    <source>
        <strain evidence="11">Yugu1</strain>
    </source>
</reference>
<sequence>MAVGKRRSRGKLLFMAHAAQFDLMIGFTPAFHVKPFSTHPFGCIQEIELPDRRRSYQPCWLCTCVAAGGEATMVIGPLISMVMKKASSYLLDQYKVMEGMKEQRKTLERKLPAILHIIQDAEEKGASRPEVAAWLKDLKTAAYEANDVFDEFKYEALRREAKKKGHHSKLGAEVARLLVPARNPIVFRYRMGKKLRKIVQTIEALVTEMNTFGFRHLQQAQPSRQWRQTDSIIIDSDRDILSRSRDREKKKIVGMLLDQASNRDLMVLPIVGMGGMGKTTFVQLIYNDPAIEKHFELRRWCCVSDDFDVSTIASNICQTNEKCREKSLQELQSTISGKRYLIVLDDVWNRDADKWGKLKTCLKQGGKGSAVLTTTRDAEVARIMTMGVAEAHNIENLSDEHLKEIVQSRAFSLQNPNIEEQDGILSGFVRRCVGSPLAAKAFGSMLSNRTSINEWKDVLAKSDICSEKTGILPILKLSFDDLSPDMKQCFAFCALFPKDYEIDVDLLIRLWMAHDFVPVQEDDNPETVGKYIFEELTRRSFFQDVRQTRPIGNLRRSTICRIHDLMHDIALSVLRKECVTIVDKPSVNKLLLNPTRHLFLSIYGVSPVFVQEQVTSLLKKQTAMLHTLFIKGYGQPLDISKYTSLRALHLPADRLSCVGQEQLTRHIQHLRYLNLSSHEFEKLPEGISMMYNLQTLDLSHCRHLRQLPKDMKYMANLRHLYTHGCKSLTCMPPGLGQITSLRTLTYFVIGDGLGCSTIAELQNLNLGGELELSGLQNVTEVLAKAANLEKKEKLTYLSLKWNDDAREKPDSHNEVLDALKPHHQLEMLRIKSYKGTNLPSWITDLSMLQHLTELHLLGCMLCEEFPQFCHFKALEVLHLEKLDKLRSLCSHMVSTPFPALKQLRLHDLESLERWVATEGKEDDELTFPLLEEVDIDNCPKLTSLPEAPKLRVVSLDEGKPLLSLGIVKSRHMSSISKLKLRVHDTEALPEIDYNWDSSQKQKLSLGGTEAAPLSELNISGCNFFFVSSQSQLTPGVWKWFEHLVYFTIENCDVLIYWPEEVFQSLVSLKELWIQSCNKLIGPTQAKGVEPTQTTDQLLPHLNMIRIYCCESMAQLFILPPSIRLIHIEECPKLEFIWGKEEHIDTYTSLEHCRDPASTTGNLEQSPSPIIRRPCLVDLSISSCDSLLTLPNLPPSLKYLHIWSCEKLCSVSGDLCALEELHIFDCNKLQSVNSLGDHPSLETLYLNRCRCLASLGCDGGRGSYSALQSHKIEDCPAIDMKQFY</sequence>
<dbReference type="Pfam" id="PF23559">
    <property type="entry name" value="WHD_DRP"/>
    <property type="match status" value="1"/>
</dbReference>
<dbReference type="InterPro" id="IPR027417">
    <property type="entry name" value="P-loop_NTPase"/>
</dbReference>
<dbReference type="InterPro" id="IPR032675">
    <property type="entry name" value="LRR_dom_sf"/>
</dbReference>
<dbReference type="Gene3D" id="3.40.50.300">
    <property type="entry name" value="P-loop containing nucleotide triphosphate hydrolases"/>
    <property type="match status" value="1"/>
</dbReference>
<dbReference type="Pfam" id="PF18052">
    <property type="entry name" value="Rx_N"/>
    <property type="match status" value="1"/>
</dbReference>
<evidence type="ECO:0000259" key="7">
    <source>
        <dbReference type="Pfam" id="PF00931"/>
    </source>
</evidence>
<evidence type="ECO:0000256" key="4">
    <source>
        <dbReference type="ARBA" id="ARBA00022741"/>
    </source>
</evidence>
<evidence type="ECO:0000259" key="9">
    <source>
        <dbReference type="Pfam" id="PF23559"/>
    </source>
</evidence>
<evidence type="ECO:0000256" key="1">
    <source>
        <dbReference type="ARBA" id="ARBA00008894"/>
    </source>
</evidence>
<evidence type="ECO:0000256" key="6">
    <source>
        <dbReference type="ARBA" id="ARBA00022840"/>
    </source>
</evidence>
<dbReference type="Gene3D" id="1.10.8.430">
    <property type="entry name" value="Helical domain of apoptotic protease-activating factors"/>
    <property type="match status" value="1"/>
</dbReference>
<dbReference type="GO" id="GO:0002758">
    <property type="term" value="P:innate immune response-activating signaling pathway"/>
    <property type="evidence" value="ECO:0007669"/>
    <property type="project" value="UniProtKB-ARBA"/>
</dbReference>
<evidence type="ECO:0008006" key="12">
    <source>
        <dbReference type="Google" id="ProtNLM"/>
    </source>
</evidence>
<dbReference type="FunFam" id="1.10.10.10:FF:000322">
    <property type="entry name" value="Probable disease resistance protein At1g63360"/>
    <property type="match status" value="1"/>
</dbReference>
<feature type="domain" description="NB-ARC" evidence="7">
    <location>
        <begin position="248"/>
        <end position="412"/>
    </location>
</feature>
<dbReference type="SUPFAM" id="SSF52540">
    <property type="entry name" value="P-loop containing nucleoside triphosphate hydrolases"/>
    <property type="match status" value="1"/>
</dbReference>
<evidence type="ECO:0000313" key="11">
    <source>
        <dbReference type="EMBL" id="RCV39556.1"/>
    </source>
</evidence>
<dbReference type="Gene3D" id="1.10.10.10">
    <property type="entry name" value="Winged helix-like DNA-binding domain superfamily/Winged helix DNA-binding domain"/>
    <property type="match status" value="1"/>
</dbReference>
<keyword evidence="5" id="KW-0611">Plant defense</keyword>
<feature type="domain" description="Disease resistance N-terminal" evidence="8">
    <location>
        <begin position="79"/>
        <end position="164"/>
    </location>
</feature>
<dbReference type="PANTHER" id="PTHR36766">
    <property type="entry name" value="PLANT BROAD-SPECTRUM MILDEW RESISTANCE PROTEIN RPW8"/>
    <property type="match status" value="1"/>
</dbReference>
<dbReference type="Pfam" id="PF25019">
    <property type="entry name" value="LRR_R13L1-DRL21"/>
    <property type="match status" value="1"/>
</dbReference>
<dbReference type="InterPro" id="IPR036388">
    <property type="entry name" value="WH-like_DNA-bd_sf"/>
</dbReference>
<organism evidence="11">
    <name type="scientific">Setaria italica</name>
    <name type="common">Foxtail millet</name>
    <name type="synonym">Panicum italicum</name>
    <dbReference type="NCBI Taxonomy" id="4555"/>
    <lineage>
        <taxon>Eukaryota</taxon>
        <taxon>Viridiplantae</taxon>
        <taxon>Streptophyta</taxon>
        <taxon>Embryophyta</taxon>
        <taxon>Tracheophyta</taxon>
        <taxon>Spermatophyta</taxon>
        <taxon>Magnoliopsida</taxon>
        <taxon>Liliopsida</taxon>
        <taxon>Poales</taxon>
        <taxon>Poaceae</taxon>
        <taxon>PACMAD clade</taxon>
        <taxon>Panicoideae</taxon>
        <taxon>Panicodae</taxon>
        <taxon>Paniceae</taxon>
        <taxon>Cenchrinae</taxon>
        <taxon>Setaria</taxon>
    </lineage>
</organism>
<dbReference type="EMBL" id="CM003535">
    <property type="protein sequence ID" value="RCV39556.1"/>
    <property type="molecule type" value="Genomic_DNA"/>
</dbReference>
<accession>A0A368SAT8</accession>
<dbReference type="OrthoDB" id="37484at2759"/>
<evidence type="ECO:0000256" key="5">
    <source>
        <dbReference type="ARBA" id="ARBA00022821"/>
    </source>
</evidence>
<keyword evidence="2" id="KW-0433">Leucine-rich repeat</keyword>
<evidence type="ECO:0000256" key="3">
    <source>
        <dbReference type="ARBA" id="ARBA00022737"/>
    </source>
</evidence>
<feature type="domain" description="R13L1/DRL21-like LRR repeat region" evidence="10">
    <location>
        <begin position="758"/>
        <end position="881"/>
    </location>
</feature>
<dbReference type="PRINTS" id="PR00364">
    <property type="entry name" value="DISEASERSIST"/>
</dbReference>
<keyword evidence="3" id="KW-0677">Repeat</keyword>
<dbReference type="Gene3D" id="3.80.10.10">
    <property type="entry name" value="Ribonuclease Inhibitor"/>
    <property type="match status" value="3"/>
</dbReference>
<dbReference type="InterPro" id="IPR002182">
    <property type="entry name" value="NB-ARC"/>
</dbReference>
<name>A0A368SAT8_SETIT</name>
<keyword evidence="4" id="KW-0547">Nucleotide-binding</keyword>
<dbReference type="Gene3D" id="1.20.5.4130">
    <property type="match status" value="1"/>
</dbReference>
<evidence type="ECO:0000259" key="10">
    <source>
        <dbReference type="Pfam" id="PF25019"/>
    </source>
</evidence>
<comment type="similarity">
    <text evidence="1">Belongs to the disease resistance NB-LRR family.</text>
</comment>
<feature type="domain" description="Disease resistance protein winged helix" evidence="9">
    <location>
        <begin position="495"/>
        <end position="570"/>
    </location>
</feature>
<dbReference type="GO" id="GO:0043531">
    <property type="term" value="F:ADP binding"/>
    <property type="evidence" value="ECO:0007669"/>
    <property type="project" value="InterPro"/>
</dbReference>
<dbReference type="Pfam" id="PF00931">
    <property type="entry name" value="NB-ARC"/>
    <property type="match status" value="1"/>
</dbReference>
<proteinExistence type="inferred from homology"/>
<keyword evidence="6" id="KW-0067">ATP-binding</keyword>
<dbReference type="InterPro" id="IPR041118">
    <property type="entry name" value="Rx_N"/>
</dbReference>
<dbReference type="InterPro" id="IPR042197">
    <property type="entry name" value="Apaf_helical"/>
</dbReference>
<dbReference type="GO" id="GO:0042742">
    <property type="term" value="P:defense response to bacterium"/>
    <property type="evidence" value="ECO:0007669"/>
    <property type="project" value="UniProtKB-ARBA"/>
</dbReference>
<dbReference type="InterPro" id="IPR056789">
    <property type="entry name" value="LRR_R13L1-DRL21"/>
</dbReference>
<protein>
    <recommendedName>
        <fullName evidence="12">NB-ARC domain-containing protein</fullName>
    </recommendedName>
</protein>
<dbReference type="PANTHER" id="PTHR36766:SF55">
    <property type="entry name" value="OS11G0492900 PROTEIN"/>
    <property type="match status" value="1"/>
</dbReference>
<reference evidence="11" key="1">
    <citation type="journal article" date="2012" name="Nat. Biotechnol.">
        <title>Reference genome sequence of the model plant Setaria.</title>
        <authorList>
            <person name="Bennetzen J.L."/>
            <person name="Schmutz J."/>
            <person name="Wang H."/>
            <person name="Percifield R."/>
            <person name="Hawkins J."/>
            <person name="Pontaroli A.C."/>
            <person name="Estep M."/>
            <person name="Feng L."/>
            <person name="Vaughn J.N."/>
            <person name="Grimwood J."/>
            <person name="Jenkins J."/>
            <person name="Barry K."/>
            <person name="Lindquist E."/>
            <person name="Hellsten U."/>
            <person name="Deshpande S."/>
            <person name="Wang X."/>
            <person name="Wu X."/>
            <person name="Mitros T."/>
            <person name="Triplett J."/>
            <person name="Yang X."/>
            <person name="Ye C.Y."/>
            <person name="Mauro-Herrera M."/>
            <person name="Wang L."/>
            <person name="Li P."/>
            <person name="Sharma M."/>
            <person name="Sharma R."/>
            <person name="Ronald P.C."/>
            <person name="Panaud O."/>
            <person name="Kellogg E.A."/>
            <person name="Brutnell T.P."/>
            <person name="Doust A.N."/>
            <person name="Tuskan G.A."/>
            <person name="Rokhsar D."/>
            <person name="Devos K.M."/>
        </authorList>
    </citation>
    <scope>NUCLEOTIDE SEQUENCE [LARGE SCALE GENOMIC DNA]</scope>
    <source>
        <strain evidence="11">Yugu1</strain>
    </source>
</reference>
<evidence type="ECO:0000259" key="8">
    <source>
        <dbReference type="Pfam" id="PF18052"/>
    </source>
</evidence>
<dbReference type="KEGG" id="sita:101763353"/>
<gene>
    <name evidence="11" type="ORF">SETIT_8G234200v2</name>
</gene>
<dbReference type="GO" id="GO:0009626">
    <property type="term" value="P:plant-type hypersensitive response"/>
    <property type="evidence" value="ECO:0007669"/>
    <property type="project" value="UniProtKB-ARBA"/>
</dbReference>
<evidence type="ECO:0000256" key="2">
    <source>
        <dbReference type="ARBA" id="ARBA00022614"/>
    </source>
</evidence>
<dbReference type="InterPro" id="IPR058922">
    <property type="entry name" value="WHD_DRP"/>
</dbReference>